<dbReference type="Gene3D" id="3.30.1330.60">
    <property type="entry name" value="OmpA-like domain"/>
    <property type="match status" value="1"/>
</dbReference>
<reference evidence="8" key="1">
    <citation type="submission" date="2017-08" db="EMBL/GenBank/DDBJ databases">
        <title>Direct submision.</title>
        <authorList>
            <person name="Kim S.-J."/>
            <person name="Rhee S.-K."/>
        </authorList>
    </citation>
    <scope>NUCLEOTIDE SEQUENCE [LARGE SCALE GENOMIC DNA]</scope>
    <source>
        <strain evidence="8">GI5</strain>
    </source>
</reference>
<evidence type="ECO:0000256" key="2">
    <source>
        <dbReference type="ARBA" id="ARBA00023136"/>
    </source>
</evidence>
<dbReference type="Proteomes" id="UP000235116">
    <property type="component" value="Chromosome"/>
</dbReference>
<feature type="domain" description="OmpA-like" evidence="6">
    <location>
        <begin position="94"/>
        <end position="211"/>
    </location>
</feature>
<protein>
    <recommendedName>
        <fullName evidence="6">OmpA-like domain-containing protein</fullName>
    </recommendedName>
</protein>
<evidence type="ECO:0000259" key="6">
    <source>
        <dbReference type="PROSITE" id="PS51123"/>
    </source>
</evidence>
<dbReference type="PROSITE" id="PS01068">
    <property type="entry name" value="OMPA_1"/>
    <property type="match status" value="1"/>
</dbReference>
<dbReference type="PANTHER" id="PTHR30329">
    <property type="entry name" value="STATOR ELEMENT OF FLAGELLAR MOTOR COMPLEX"/>
    <property type="match status" value="1"/>
</dbReference>
<dbReference type="InterPro" id="IPR027367">
    <property type="entry name" value="Gly-zipper_YMGG"/>
</dbReference>
<evidence type="ECO:0000313" key="7">
    <source>
        <dbReference type="EMBL" id="AUM10992.1"/>
    </source>
</evidence>
<evidence type="ECO:0000256" key="1">
    <source>
        <dbReference type="ARBA" id="ARBA00004442"/>
    </source>
</evidence>
<name>A0A2K9LFD5_9GAMM</name>
<dbReference type="EMBL" id="CP022684">
    <property type="protein sequence ID" value="AUM10992.1"/>
    <property type="molecule type" value="Genomic_DNA"/>
</dbReference>
<gene>
    <name evidence="7" type="ORF">Kalk_00390</name>
</gene>
<dbReference type="RefSeq" id="WP_101892338.1">
    <property type="nucleotide sequence ID" value="NZ_CP022684.1"/>
</dbReference>
<dbReference type="Pfam" id="PF13441">
    <property type="entry name" value="Gly-zipper_YMGG"/>
    <property type="match status" value="1"/>
</dbReference>
<dbReference type="PANTHER" id="PTHR30329:SF21">
    <property type="entry name" value="LIPOPROTEIN YIAD-RELATED"/>
    <property type="match status" value="1"/>
</dbReference>
<dbReference type="InterPro" id="IPR036737">
    <property type="entry name" value="OmpA-like_sf"/>
</dbReference>
<organism evidence="7 8">
    <name type="scientific">Ketobacter alkanivorans</name>
    <dbReference type="NCBI Taxonomy" id="1917421"/>
    <lineage>
        <taxon>Bacteria</taxon>
        <taxon>Pseudomonadati</taxon>
        <taxon>Pseudomonadota</taxon>
        <taxon>Gammaproteobacteria</taxon>
        <taxon>Pseudomonadales</taxon>
        <taxon>Ketobacteraceae</taxon>
        <taxon>Ketobacter</taxon>
    </lineage>
</organism>
<evidence type="ECO:0000313" key="8">
    <source>
        <dbReference type="Proteomes" id="UP000235116"/>
    </source>
</evidence>
<feature type="chain" id="PRO_5014934075" description="OmpA-like domain-containing protein" evidence="5">
    <location>
        <begin position="21"/>
        <end position="211"/>
    </location>
</feature>
<dbReference type="KEGG" id="kak:Kalk_00390"/>
<dbReference type="InterPro" id="IPR050330">
    <property type="entry name" value="Bact_OuterMem_StrucFunc"/>
</dbReference>
<dbReference type="Pfam" id="PF00691">
    <property type="entry name" value="OmpA"/>
    <property type="match status" value="1"/>
</dbReference>
<evidence type="ECO:0000256" key="5">
    <source>
        <dbReference type="SAM" id="SignalP"/>
    </source>
</evidence>
<dbReference type="GO" id="GO:0009279">
    <property type="term" value="C:cell outer membrane"/>
    <property type="evidence" value="ECO:0007669"/>
    <property type="project" value="UniProtKB-SubCell"/>
</dbReference>
<dbReference type="InterPro" id="IPR006690">
    <property type="entry name" value="OMPA-like_CS"/>
</dbReference>
<keyword evidence="8" id="KW-1185">Reference proteome</keyword>
<evidence type="ECO:0000256" key="3">
    <source>
        <dbReference type="ARBA" id="ARBA00023237"/>
    </source>
</evidence>
<keyword evidence="2 4" id="KW-0472">Membrane</keyword>
<dbReference type="PRINTS" id="PR01021">
    <property type="entry name" value="OMPADOMAIN"/>
</dbReference>
<dbReference type="PROSITE" id="PS51123">
    <property type="entry name" value="OMPA_2"/>
    <property type="match status" value="1"/>
</dbReference>
<dbReference type="OrthoDB" id="9782229at2"/>
<accession>A0A2K9LFD5</accession>
<dbReference type="InterPro" id="IPR006665">
    <property type="entry name" value="OmpA-like"/>
</dbReference>
<feature type="signal peptide" evidence="5">
    <location>
        <begin position="1"/>
        <end position="20"/>
    </location>
</feature>
<dbReference type="PRINTS" id="PR01023">
    <property type="entry name" value="NAFLGMOTY"/>
</dbReference>
<keyword evidence="3" id="KW-0998">Cell outer membrane</keyword>
<dbReference type="AlphaFoldDB" id="A0A2K9LFD5"/>
<dbReference type="PROSITE" id="PS51257">
    <property type="entry name" value="PROKAR_LIPOPROTEIN"/>
    <property type="match status" value="1"/>
</dbReference>
<sequence length="211" mass="22057">MKKTLVCASVLMSLGLGGCAIDPYTGEQKVSNTAIGAAAGAVVGAAVSSKKDRAKGAAIGAAVGGGAGYYFDYQEKLLRQKLESTGVSVSRLENGGIKLNMPGNISFASSQHDLLPSFNDVLDSVALVLKEYSKSTIQVTGHTDSTGSFEFNQGLSERRAASVRDYLIGQGVAANRLHSNGFGPRYPIATNDTSAGRAANRRVEIEILNQI</sequence>
<dbReference type="InterPro" id="IPR006664">
    <property type="entry name" value="OMP_bac"/>
</dbReference>
<comment type="subcellular location">
    <subcellularLocation>
        <location evidence="1">Cell outer membrane</location>
    </subcellularLocation>
</comment>
<dbReference type="SUPFAM" id="SSF103088">
    <property type="entry name" value="OmpA-like"/>
    <property type="match status" value="1"/>
</dbReference>
<proteinExistence type="predicted"/>
<dbReference type="CDD" id="cd07185">
    <property type="entry name" value="OmpA_C-like"/>
    <property type="match status" value="1"/>
</dbReference>
<keyword evidence="5" id="KW-0732">Signal</keyword>
<evidence type="ECO:0000256" key="4">
    <source>
        <dbReference type="PROSITE-ProRule" id="PRU00473"/>
    </source>
</evidence>